<dbReference type="EMBL" id="JACHCB010000018">
    <property type="protein sequence ID" value="MBB6112363.1"/>
    <property type="molecule type" value="Genomic_DNA"/>
</dbReference>
<accession>A0ABR6PS13</accession>
<dbReference type="RefSeq" id="WP_076377785.1">
    <property type="nucleotide sequence ID" value="NZ_FTMG01000018.1"/>
</dbReference>
<reference evidence="2 3" key="1">
    <citation type="submission" date="2020-08" db="EMBL/GenBank/DDBJ databases">
        <title>Genomic Encyclopedia of Type Strains, Phase IV (KMG-V): Genome sequencing to study the core and pangenomes of soil and plant-associated prokaryotes.</title>
        <authorList>
            <person name="Whitman W."/>
        </authorList>
    </citation>
    <scope>NUCLEOTIDE SEQUENCE [LARGE SCALE GENOMIC DNA]</scope>
    <source>
        <strain evidence="2 3">ANJLi2</strain>
    </source>
</reference>
<evidence type="ECO:0000256" key="1">
    <source>
        <dbReference type="SAM" id="SignalP"/>
    </source>
</evidence>
<gene>
    <name evidence="2" type="ORF">HDF23_005138</name>
</gene>
<organism evidence="2 3">
    <name type="scientific">Mucilaginibacter lappiensis</name>
    <dbReference type="NCBI Taxonomy" id="354630"/>
    <lineage>
        <taxon>Bacteria</taxon>
        <taxon>Pseudomonadati</taxon>
        <taxon>Bacteroidota</taxon>
        <taxon>Sphingobacteriia</taxon>
        <taxon>Sphingobacteriales</taxon>
        <taxon>Sphingobacteriaceae</taxon>
        <taxon>Mucilaginibacter</taxon>
    </lineage>
</organism>
<dbReference type="PROSITE" id="PS51257">
    <property type="entry name" value="PROKAR_LIPOPROTEIN"/>
    <property type="match status" value="1"/>
</dbReference>
<evidence type="ECO:0000313" key="2">
    <source>
        <dbReference type="EMBL" id="MBB6112363.1"/>
    </source>
</evidence>
<protein>
    <submittedName>
        <fullName evidence="2">PBP1b-binding outer membrane lipoprotein LpoB</fullName>
    </submittedName>
</protein>
<name>A0ABR6PS13_9SPHI</name>
<proteinExistence type="predicted"/>
<keyword evidence="1" id="KW-0732">Signal</keyword>
<sequence length="137" mass="15415">MKRYFYLLAIVLLMASCKSNKAGKIAKADTDSVKTQQTVQVVQQQKTDPMPDQHSLLTKNMLGSWSADTTDGVTLIIDKKKFTYPDNDTSYSYKFIGDSVNINYGDFKESFKMELKGKDSLLMGNVTNGTSVFFRVK</sequence>
<evidence type="ECO:0000313" key="3">
    <source>
        <dbReference type="Proteomes" id="UP000541583"/>
    </source>
</evidence>
<comment type="caution">
    <text evidence="2">The sequence shown here is derived from an EMBL/GenBank/DDBJ whole genome shotgun (WGS) entry which is preliminary data.</text>
</comment>
<feature type="signal peptide" evidence="1">
    <location>
        <begin position="1"/>
        <end position="21"/>
    </location>
</feature>
<keyword evidence="3" id="KW-1185">Reference proteome</keyword>
<keyword evidence="2" id="KW-0449">Lipoprotein</keyword>
<dbReference type="Proteomes" id="UP000541583">
    <property type="component" value="Unassembled WGS sequence"/>
</dbReference>
<feature type="chain" id="PRO_5046540916" evidence="1">
    <location>
        <begin position="22"/>
        <end position="137"/>
    </location>
</feature>